<evidence type="ECO:0000313" key="10">
    <source>
        <dbReference type="Proteomes" id="UP000515156"/>
    </source>
</evidence>
<dbReference type="KEGG" id="muo:115464893"/>
<dbReference type="RefSeq" id="XP_030051125.1">
    <property type="nucleotide sequence ID" value="XM_030195265.1"/>
</dbReference>
<evidence type="ECO:0000256" key="5">
    <source>
        <dbReference type="ARBA" id="ARBA00022685"/>
    </source>
</evidence>
<evidence type="ECO:0000256" key="8">
    <source>
        <dbReference type="ARBA" id="ARBA00023157"/>
    </source>
</evidence>
<dbReference type="OrthoDB" id="9443437at2759"/>
<name>A0A6P7XKF9_9AMPH</name>
<comment type="subcellular location">
    <subcellularLocation>
        <location evidence="1">Secreted</location>
    </subcellularLocation>
</comment>
<sequence>MQQKSIYTKFPDGFSSPAVTDSGEENTGNWKSGLPDSGNQLSWREYLAGSSKQTGNVGLAEDVLDTLFHSERRGRDVILGLASTCCKWGCSKSEISSLC</sequence>
<evidence type="ECO:0000256" key="4">
    <source>
        <dbReference type="ARBA" id="ARBA00022525"/>
    </source>
</evidence>
<evidence type="ECO:0000256" key="2">
    <source>
        <dbReference type="ARBA" id="ARBA00009034"/>
    </source>
</evidence>
<dbReference type="AlphaFoldDB" id="A0A6P7XKF9"/>
<comment type="subunit">
    <text evidence="3">Heterodimer of a B chain and an A chain linked by two disulfide bonds.</text>
</comment>
<keyword evidence="7" id="KW-0732">Signal</keyword>
<feature type="region of interest" description="Disordered" evidence="9">
    <location>
        <begin position="1"/>
        <end position="37"/>
    </location>
</feature>
<dbReference type="CTD" id="117579"/>
<dbReference type="GO" id="GO:0001664">
    <property type="term" value="F:G protein-coupled receptor binding"/>
    <property type="evidence" value="ECO:0007669"/>
    <property type="project" value="TreeGrafter"/>
</dbReference>
<evidence type="ECO:0000313" key="11">
    <source>
        <dbReference type="RefSeq" id="XP_030051125.1"/>
    </source>
</evidence>
<dbReference type="InParanoid" id="A0A6P7XKF9"/>
<dbReference type="PANTHER" id="PTHR20968">
    <property type="entry name" value="ILGF DOMAIN-CONTAINING PROTEIN"/>
    <property type="match status" value="1"/>
</dbReference>
<accession>A0A6P7XKF9</accession>
<evidence type="ECO:0000256" key="6">
    <source>
        <dbReference type="ARBA" id="ARBA00022702"/>
    </source>
</evidence>
<protein>
    <submittedName>
        <fullName evidence="11">Relaxin-3</fullName>
    </submittedName>
</protein>
<keyword evidence="5" id="KW-0165">Cleavage on pair of basic residues</keyword>
<evidence type="ECO:0000256" key="9">
    <source>
        <dbReference type="SAM" id="MobiDB-lite"/>
    </source>
</evidence>
<keyword evidence="8" id="KW-1015">Disulfide bond</keyword>
<comment type="similarity">
    <text evidence="2">Belongs to the insulin family.</text>
</comment>
<proteinExistence type="inferred from homology"/>
<evidence type="ECO:0000256" key="1">
    <source>
        <dbReference type="ARBA" id="ARBA00004613"/>
    </source>
</evidence>
<reference evidence="11" key="1">
    <citation type="submission" date="2025-08" db="UniProtKB">
        <authorList>
            <consortium name="RefSeq"/>
        </authorList>
    </citation>
    <scope>IDENTIFICATION</scope>
</reference>
<dbReference type="GeneID" id="115464893"/>
<dbReference type="InterPro" id="IPR022353">
    <property type="entry name" value="Insulin_CS"/>
</dbReference>
<dbReference type="InterPro" id="IPR036438">
    <property type="entry name" value="Insulin-like_sf"/>
</dbReference>
<dbReference type="PANTHER" id="PTHR20968:SF0">
    <property type="entry name" value="RELAXIN-3"/>
    <property type="match status" value="1"/>
</dbReference>
<keyword evidence="10" id="KW-1185">Reference proteome</keyword>
<dbReference type="GO" id="GO:0005576">
    <property type="term" value="C:extracellular region"/>
    <property type="evidence" value="ECO:0007669"/>
    <property type="project" value="UniProtKB-SubCell"/>
</dbReference>
<evidence type="ECO:0000256" key="3">
    <source>
        <dbReference type="ARBA" id="ARBA00011207"/>
    </source>
</evidence>
<dbReference type="Proteomes" id="UP000515156">
    <property type="component" value="Chromosome 3"/>
</dbReference>
<organism evidence="10 11">
    <name type="scientific">Microcaecilia unicolor</name>
    <dbReference type="NCBI Taxonomy" id="1415580"/>
    <lineage>
        <taxon>Eukaryota</taxon>
        <taxon>Metazoa</taxon>
        <taxon>Chordata</taxon>
        <taxon>Craniata</taxon>
        <taxon>Vertebrata</taxon>
        <taxon>Euteleostomi</taxon>
        <taxon>Amphibia</taxon>
        <taxon>Gymnophiona</taxon>
        <taxon>Siphonopidae</taxon>
        <taxon>Microcaecilia</taxon>
    </lineage>
</organism>
<dbReference type="GO" id="GO:0005179">
    <property type="term" value="F:hormone activity"/>
    <property type="evidence" value="ECO:0007669"/>
    <property type="project" value="UniProtKB-KW"/>
</dbReference>
<dbReference type="SUPFAM" id="SSF56994">
    <property type="entry name" value="Insulin-like"/>
    <property type="match status" value="1"/>
</dbReference>
<dbReference type="InterPro" id="IPR051777">
    <property type="entry name" value="Insulin-like_neuro_ligands"/>
</dbReference>
<gene>
    <name evidence="11" type="primary">RLN3</name>
</gene>
<keyword evidence="4" id="KW-0964">Secreted</keyword>
<dbReference type="PROSITE" id="PS00262">
    <property type="entry name" value="INSULIN"/>
    <property type="match status" value="1"/>
</dbReference>
<evidence type="ECO:0000256" key="7">
    <source>
        <dbReference type="ARBA" id="ARBA00022729"/>
    </source>
</evidence>
<keyword evidence="6" id="KW-0372">Hormone</keyword>